<evidence type="ECO:0000313" key="2">
    <source>
        <dbReference type="EMBL" id="AZI59328.1"/>
    </source>
</evidence>
<dbReference type="OrthoDB" id="3208682at2"/>
<keyword evidence="3" id="KW-1185">Reference proteome</keyword>
<dbReference type="GO" id="GO:0016787">
    <property type="term" value="F:hydrolase activity"/>
    <property type="evidence" value="ECO:0007669"/>
    <property type="project" value="UniProtKB-KW"/>
</dbReference>
<dbReference type="InterPro" id="IPR002925">
    <property type="entry name" value="Dienelactn_hydro"/>
</dbReference>
<accession>A0A3G8ZQ97</accession>
<dbReference type="EMBL" id="CP034170">
    <property type="protein sequence ID" value="AZI59328.1"/>
    <property type="molecule type" value="Genomic_DNA"/>
</dbReference>
<reference evidence="2 3" key="1">
    <citation type="submission" date="2018-11" db="EMBL/GenBank/DDBJ databases">
        <authorList>
            <person name="Da X."/>
        </authorList>
    </citation>
    <scope>NUCLEOTIDE SEQUENCE [LARGE SCALE GENOMIC DNA]</scope>
    <source>
        <strain evidence="2 3">S14-144</strain>
    </source>
</reference>
<dbReference type="InterPro" id="IPR029058">
    <property type="entry name" value="AB_hydrolase_fold"/>
</dbReference>
<dbReference type="Pfam" id="PF01738">
    <property type="entry name" value="DLH"/>
    <property type="match status" value="1"/>
</dbReference>
<protein>
    <submittedName>
        <fullName evidence="2">Dienelactone hydrolase family protein</fullName>
    </submittedName>
</protein>
<dbReference type="PANTHER" id="PTHR46623">
    <property type="entry name" value="CARBOXYMETHYLENEBUTENOLIDASE-RELATED"/>
    <property type="match status" value="1"/>
</dbReference>
<dbReference type="SUPFAM" id="SSF53474">
    <property type="entry name" value="alpha/beta-Hydrolases"/>
    <property type="match status" value="1"/>
</dbReference>
<sequence length="228" mass="24009">MRKVDDVPITLALPADTPAGGVVVIQEAFGVTDHIVDVCSRLAQRGYAAAAPHLYHRLTEQVFAGDDIPAASLAMRTLESGGITADLTAAISALRTTGVGHIGILGFCMGGSLALWAASSLPVDAAVTFYGGGVIASRWPGIQAGMETAPRLAAPWLGIYGDQDASIDLDAIEALRQRVAAAPVDTKIVRYPDAGHGFHNDSRVAHFDASAAADAWERTLLWFDTYLR</sequence>
<name>A0A3G8ZQ97_9ACTN</name>
<dbReference type="InterPro" id="IPR051049">
    <property type="entry name" value="Dienelactone_hydrolase-like"/>
</dbReference>
<dbReference type="AlphaFoldDB" id="A0A3G8ZQ97"/>
<gene>
    <name evidence="2" type="ORF">EH165_01715</name>
</gene>
<keyword evidence="2" id="KW-0378">Hydrolase</keyword>
<evidence type="ECO:0000259" key="1">
    <source>
        <dbReference type="Pfam" id="PF01738"/>
    </source>
</evidence>
<dbReference type="KEGG" id="nak:EH165_01715"/>
<dbReference type="Gene3D" id="3.40.50.1820">
    <property type="entry name" value="alpha/beta hydrolase"/>
    <property type="match status" value="1"/>
</dbReference>
<organism evidence="2 3">
    <name type="scientific">Nakamurella antarctica</name>
    <dbReference type="NCBI Taxonomy" id="1902245"/>
    <lineage>
        <taxon>Bacteria</taxon>
        <taxon>Bacillati</taxon>
        <taxon>Actinomycetota</taxon>
        <taxon>Actinomycetes</taxon>
        <taxon>Nakamurellales</taxon>
        <taxon>Nakamurellaceae</taxon>
        <taxon>Nakamurella</taxon>
    </lineage>
</organism>
<feature type="domain" description="Dienelactone hydrolase" evidence="1">
    <location>
        <begin position="11"/>
        <end position="227"/>
    </location>
</feature>
<evidence type="ECO:0000313" key="3">
    <source>
        <dbReference type="Proteomes" id="UP000268084"/>
    </source>
</evidence>
<reference evidence="2 3" key="2">
    <citation type="submission" date="2018-12" db="EMBL/GenBank/DDBJ databases">
        <title>Nakamurella antarcticus sp. nov., isolated from Antarctica South Shetland Islands soil.</title>
        <authorList>
            <person name="Peng F."/>
        </authorList>
    </citation>
    <scope>NUCLEOTIDE SEQUENCE [LARGE SCALE GENOMIC DNA]</scope>
    <source>
        <strain evidence="2 3">S14-144</strain>
    </source>
</reference>
<dbReference type="Proteomes" id="UP000268084">
    <property type="component" value="Chromosome"/>
</dbReference>
<proteinExistence type="predicted"/>
<dbReference type="PANTHER" id="PTHR46623:SF6">
    <property type="entry name" value="ALPHA_BETA-HYDROLASES SUPERFAMILY PROTEIN"/>
    <property type="match status" value="1"/>
</dbReference>